<gene>
    <name evidence="8" type="ORF">LMK00_05570</name>
</gene>
<evidence type="ECO:0000313" key="8">
    <source>
        <dbReference type="EMBL" id="USJ21466.1"/>
    </source>
</evidence>
<dbReference type="SUPFAM" id="SSF52279">
    <property type="entry name" value="Beta-D-glucan exohydrolase, C-terminal domain"/>
    <property type="match status" value="1"/>
</dbReference>
<dbReference type="GO" id="GO:0008422">
    <property type="term" value="F:beta-glucosidase activity"/>
    <property type="evidence" value="ECO:0007669"/>
    <property type="project" value="UniProtKB-EC"/>
</dbReference>
<dbReference type="InterPro" id="IPR036962">
    <property type="entry name" value="Glyco_hydro_3_N_sf"/>
</dbReference>
<sequence>MEKNKLKEILNTLSLKEKIAQTVQLNGDLFTDSGVMPTGPLKDLGLPDNFDIHQVGSIYNVNDPEKLRMIQEQAINKSSHGIPLLFMSDIIYGFRTIFPLPLAQAGSYDFDLIQKAAEITAKESYLSGIHCVFSPMLDVVRDPRWGRVMESPGEDVYTGKEYAKSVVTGYQGQVKDYVSENHVAACIKHFAAYGAPEAGREYSTVDMSNQRLFNEYLPTYQAAIEAHALLVMTAFNVLNGIPSTGNKWLNRDILREKFNFSGLLVSDHSATEELQAHGFTANQEESAKASIEAGVDFDMMTSVYANGLEPLILSGKVDEALLDKAVWRILKLKNKLGLFENPFRGLDQENTGEFLTAEAKETAVELVEKSCVLLKNKENALPLSTQQKIAVIGPYGKSKFTLGFWASVSGKAQDTVTLKEGLENNFAKKNLTFATGYNLFDSYESFGPLKTGIEHLNGPIGDEKELIEEAVEVAENSDVILLTIGEQFLESGEGASKAKLSLPDKQIRLIKALAQLDKPIIGLLYTGRPLVLTEIEPYFSSLLLVWYPGTMGGAGIANLLSGQASPSAKLTMTFPRSEGQIPIYYAQNTTGRPLNEENKNTRFVSKYSDESNEPLYAFGTGLTYNQVDVKWLENMENLTFTESNQIKLAYQLENLSNETSHAVVHLYMRDMAASIVQPFRKLVASQFIKIEPSTKEELAVTLTKEDLSFSDNQGEWHFESGKFGFYLVAYGQEEELIISL</sequence>
<dbReference type="SUPFAM" id="SSF51445">
    <property type="entry name" value="(Trans)glycosidases"/>
    <property type="match status" value="1"/>
</dbReference>
<dbReference type="Pfam" id="PF14310">
    <property type="entry name" value="Fn3-like"/>
    <property type="match status" value="1"/>
</dbReference>
<protein>
    <recommendedName>
        <fullName evidence="3">beta-glucosidase</fullName>
        <ecNumber evidence="3">3.2.1.21</ecNumber>
    </recommendedName>
</protein>
<dbReference type="RefSeq" id="WP_252175907.1">
    <property type="nucleotide sequence ID" value="NZ_CP086395.1"/>
</dbReference>
<evidence type="ECO:0000256" key="4">
    <source>
        <dbReference type="ARBA" id="ARBA00022729"/>
    </source>
</evidence>
<dbReference type="EMBL" id="CP086395">
    <property type="protein sequence ID" value="USJ21466.1"/>
    <property type="molecule type" value="Genomic_DNA"/>
</dbReference>
<dbReference type="KEGG" id="lfo:LMK00_05570"/>
<dbReference type="Gene3D" id="3.20.20.300">
    <property type="entry name" value="Glycoside hydrolase, family 3, N-terminal domain"/>
    <property type="match status" value="1"/>
</dbReference>
<evidence type="ECO:0000313" key="9">
    <source>
        <dbReference type="Proteomes" id="UP001056730"/>
    </source>
</evidence>
<dbReference type="Gene3D" id="3.40.50.1700">
    <property type="entry name" value="Glycoside hydrolase family 3 C-terminal domain"/>
    <property type="match status" value="1"/>
</dbReference>
<dbReference type="GO" id="GO:0009251">
    <property type="term" value="P:glucan catabolic process"/>
    <property type="evidence" value="ECO:0007669"/>
    <property type="project" value="TreeGrafter"/>
</dbReference>
<comment type="similarity">
    <text evidence="2">Belongs to the glycosyl hydrolase 3 family.</text>
</comment>
<proteinExistence type="inferred from homology"/>
<dbReference type="EC" id="3.2.1.21" evidence="3"/>
<organism evidence="8 9">
    <name type="scientific">Lactococcus formosensis</name>
    <dbReference type="NCBI Taxonomy" id="1281486"/>
    <lineage>
        <taxon>Bacteria</taxon>
        <taxon>Bacillati</taxon>
        <taxon>Bacillota</taxon>
        <taxon>Bacilli</taxon>
        <taxon>Lactobacillales</taxon>
        <taxon>Streptococcaceae</taxon>
        <taxon>Lactococcus</taxon>
    </lineage>
</organism>
<evidence type="ECO:0000259" key="7">
    <source>
        <dbReference type="SMART" id="SM01217"/>
    </source>
</evidence>
<dbReference type="PANTHER" id="PTHR30620:SF16">
    <property type="entry name" value="LYSOSOMAL BETA GLUCOSIDASE"/>
    <property type="match status" value="1"/>
</dbReference>
<keyword evidence="4" id="KW-0732">Signal</keyword>
<evidence type="ECO:0000256" key="6">
    <source>
        <dbReference type="ARBA" id="ARBA00023295"/>
    </source>
</evidence>
<dbReference type="InterPro" id="IPR051915">
    <property type="entry name" value="Cellulose_Degrad_GH3"/>
</dbReference>
<reference evidence="8" key="1">
    <citation type="journal article" date="2022" name="Front. Microbiol.">
        <title>Feed Insects as a Reservoir of Granadaene-Producing Lactococci.</title>
        <authorList>
            <person name="Neuzil-Bunesova V."/>
            <person name="Ramirez Garcia A."/>
            <person name="Modrackova N."/>
            <person name="Makovska M."/>
            <person name="Sabolova M."/>
            <person name="Sproer C."/>
            <person name="Bunk B."/>
            <person name="Blom J."/>
            <person name="Schwab C."/>
        </authorList>
    </citation>
    <scope>NUCLEOTIDE SEQUENCE</scope>
    <source>
        <strain evidence="8">I4/6O</strain>
    </source>
</reference>
<comment type="catalytic activity">
    <reaction evidence="1">
        <text>Hydrolysis of terminal, non-reducing beta-D-glucosyl residues with release of beta-D-glucose.</text>
        <dbReference type="EC" id="3.2.1.21"/>
    </reaction>
</comment>
<dbReference type="InterPro" id="IPR026891">
    <property type="entry name" value="Fn3-like"/>
</dbReference>
<dbReference type="Gene3D" id="2.60.40.10">
    <property type="entry name" value="Immunoglobulins"/>
    <property type="match status" value="1"/>
</dbReference>
<dbReference type="InterPro" id="IPR013783">
    <property type="entry name" value="Ig-like_fold"/>
</dbReference>
<dbReference type="PRINTS" id="PR00133">
    <property type="entry name" value="GLHYDRLASE3"/>
</dbReference>
<evidence type="ECO:0000256" key="5">
    <source>
        <dbReference type="ARBA" id="ARBA00022801"/>
    </source>
</evidence>
<dbReference type="PANTHER" id="PTHR30620">
    <property type="entry name" value="PERIPLASMIC BETA-GLUCOSIDASE-RELATED"/>
    <property type="match status" value="1"/>
</dbReference>
<dbReference type="AlphaFoldDB" id="A0A9Q8Y3X3"/>
<dbReference type="InterPro" id="IPR001764">
    <property type="entry name" value="Glyco_hydro_3_N"/>
</dbReference>
<evidence type="ECO:0000256" key="3">
    <source>
        <dbReference type="ARBA" id="ARBA00012744"/>
    </source>
</evidence>
<dbReference type="InterPro" id="IPR002772">
    <property type="entry name" value="Glyco_hydro_3_C"/>
</dbReference>
<evidence type="ECO:0000256" key="2">
    <source>
        <dbReference type="ARBA" id="ARBA00005336"/>
    </source>
</evidence>
<feature type="domain" description="Fibronectin type III-like" evidence="7">
    <location>
        <begin position="662"/>
        <end position="731"/>
    </location>
</feature>
<keyword evidence="6" id="KW-0326">Glycosidase</keyword>
<dbReference type="InterPro" id="IPR036881">
    <property type="entry name" value="Glyco_hydro_3_C_sf"/>
</dbReference>
<dbReference type="Pfam" id="PF00933">
    <property type="entry name" value="Glyco_hydro_3"/>
    <property type="match status" value="1"/>
</dbReference>
<dbReference type="SMART" id="SM01217">
    <property type="entry name" value="Fn3_like"/>
    <property type="match status" value="1"/>
</dbReference>
<dbReference type="Pfam" id="PF01915">
    <property type="entry name" value="Glyco_hydro_3_C"/>
    <property type="match status" value="1"/>
</dbReference>
<name>A0A9Q8Y3X3_9LACT</name>
<keyword evidence="5 8" id="KW-0378">Hydrolase</keyword>
<accession>A0A9Q8Y3X3</accession>
<evidence type="ECO:0000256" key="1">
    <source>
        <dbReference type="ARBA" id="ARBA00000448"/>
    </source>
</evidence>
<dbReference type="InterPro" id="IPR017853">
    <property type="entry name" value="GH"/>
</dbReference>
<dbReference type="Proteomes" id="UP001056730">
    <property type="component" value="Chromosome"/>
</dbReference>